<gene>
    <name evidence="2" type="ORF">MNBD_NITROSPIRAE03-2075</name>
</gene>
<dbReference type="SUPFAM" id="SSF89550">
    <property type="entry name" value="PHP domain-like"/>
    <property type="match status" value="1"/>
</dbReference>
<keyword evidence="1 2" id="KW-0378">Hydrolase</keyword>
<dbReference type="PANTHER" id="PTHR39181">
    <property type="entry name" value="TYROSINE-PROTEIN PHOSPHATASE YWQE"/>
    <property type="match status" value="1"/>
</dbReference>
<dbReference type="AlphaFoldDB" id="A0A3B1DH84"/>
<organism evidence="2">
    <name type="scientific">hydrothermal vent metagenome</name>
    <dbReference type="NCBI Taxonomy" id="652676"/>
    <lineage>
        <taxon>unclassified sequences</taxon>
        <taxon>metagenomes</taxon>
        <taxon>ecological metagenomes</taxon>
    </lineage>
</organism>
<dbReference type="EMBL" id="UOGI01000284">
    <property type="protein sequence ID" value="VAX34280.1"/>
    <property type="molecule type" value="Genomic_DNA"/>
</dbReference>
<protein>
    <submittedName>
        <fullName evidence="2">Manganese-dependent protein-tyrosine phosphatase</fullName>
        <ecNumber evidence="2">3.1.3.48</ecNumber>
    </submittedName>
</protein>
<dbReference type="InterPro" id="IPR016667">
    <property type="entry name" value="Caps_polysacc_synth_CpsB/CapC"/>
</dbReference>
<dbReference type="EC" id="3.1.3.48" evidence="2"/>
<dbReference type="InterPro" id="IPR016195">
    <property type="entry name" value="Pol/histidinol_Pase-like"/>
</dbReference>
<accession>A0A3B1DH84</accession>
<name>A0A3B1DH84_9ZZZZ</name>
<reference evidence="2" key="1">
    <citation type="submission" date="2018-06" db="EMBL/GenBank/DDBJ databases">
        <authorList>
            <person name="Zhirakovskaya E."/>
        </authorList>
    </citation>
    <scope>NUCLEOTIDE SEQUENCE</scope>
</reference>
<sequence>MIDIHNHILPCLDDGSDSPEKSLRMARIAVDDGIRVIVATPHSNNGVYRVSPGKIIEEVKLLNQLLQEKGVPLKILPGADIHVDFNLVEEIKAGKVMTVNNNQRYIMLELPDYGIPQHLSDFLWEMKLNGITPVFTHPERNSAIQDDVNILQGFIMQGALAQITAMSLTGEFGKNPRKCAVSLLKYNLAHVIATDAHSVRRRPPVLSKALRVAGEIVGDNYALRMVTEIPDRIIKGSQVSLPEPKSRKLCFFEKLLNRN</sequence>
<dbReference type="PIRSF" id="PIRSF016557">
    <property type="entry name" value="Caps_synth_CpsB"/>
    <property type="match status" value="1"/>
</dbReference>
<evidence type="ECO:0000256" key="1">
    <source>
        <dbReference type="ARBA" id="ARBA00022801"/>
    </source>
</evidence>
<proteinExistence type="predicted"/>
<dbReference type="GO" id="GO:0030145">
    <property type="term" value="F:manganese ion binding"/>
    <property type="evidence" value="ECO:0007669"/>
    <property type="project" value="InterPro"/>
</dbReference>
<dbReference type="Pfam" id="PF19567">
    <property type="entry name" value="CpsB_CapC"/>
    <property type="match status" value="1"/>
</dbReference>
<dbReference type="PANTHER" id="PTHR39181:SF1">
    <property type="entry name" value="TYROSINE-PROTEIN PHOSPHATASE YWQE"/>
    <property type="match status" value="1"/>
</dbReference>
<dbReference type="Gene3D" id="3.20.20.140">
    <property type="entry name" value="Metal-dependent hydrolases"/>
    <property type="match status" value="1"/>
</dbReference>
<dbReference type="GO" id="GO:0004725">
    <property type="term" value="F:protein tyrosine phosphatase activity"/>
    <property type="evidence" value="ECO:0007669"/>
    <property type="project" value="UniProtKB-EC"/>
</dbReference>
<evidence type="ECO:0000313" key="2">
    <source>
        <dbReference type="EMBL" id="VAX34280.1"/>
    </source>
</evidence>